<evidence type="ECO:0000259" key="2">
    <source>
        <dbReference type="Pfam" id="PF20710"/>
    </source>
</evidence>
<keyword evidence="4" id="KW-1185">Reference proteome</keyword>
<feature type="region of interest" description="Disordered" evidence="1">
    <location>
        <begin position="292"/>
        <end position="383"/>
    </location>
</feature>
<sequence length="836" mass="94697">MCKKKYDSSSHTNDNMKNNLKAIVNTKTEEDTSGMREEDDSSSPEERISLRTNPTYSKPSPADETSCNHKAMNSILTPFHINERYAPSLQVFHQQQQEYTRDIINARFTGTNSMYPNFHNMPYYENQSHVPEIENTRLLQTSALDHFSTVSGQQGRNVHPNTDSSFIYQQSVVACKPEDKGNHSLETDITSGAKNSRRKRRKYNKKIHTASCHDIISGRGHGVNRHAGNVKFREIISRYKLDYSTSSPPAKKQITLQVLAEIQKLNPPGRFLVQNLEAKTWEELPLGQAKRKISQALREKPKKPESGTKKTSETLSKELESNSKDDCSSSENDMDHDARSSDESDDESDSSNYYYTNRDMTHQEDNMNNKRDGLRGEGNDASTAQQRLATQSLPPLTIAPQICSKSGIQDQRPLEDIATNVHNYVQQLNQNILLAAASNAGATTDDTFQQHMNIPPKLPLQTSSALPFQSLALSPAQMGNQHVQSVNQHQEHHRALMQQDFEVSNVLPNPDRRRIQDGVASFHLSPLAEKKFKSNGDQMCAFVNYNDMSIRYSSDDDADNASSIENANTDNMDSDRTKAAGEFFQKMVTVLSTCENLSALYSVIRSGCESFSDFSDIFARRKSIIQPAYNDIIIIRKEESLGRSRGDSCHDGNQGIHIGNMRLVEYIQLFSYYYGNPQVTPDETRTSIVKMILKSIKDEEGRFLLKERDKDKGVLTFETLTEECIERILRSLLLQSCQYILFPACNDVLLGRDGVSRLNQGNMFFKSIILANKSLLQTLTCVEDVQKVAIEIIFQIRARNGRFLMSCNQSGMWQILNHADAVEEIRRVLSEEFRRT</sequence>
<gene>
    <name evidence="3" type="ORF">CTEN210_06032</name>
</gene>
<evidence type="ECO:0000256" key="1">
    <source>
        <dbReference type="SAM" id="MobiDB-lite"/>
    </source>
</evidence>
<dbReference type="AlphaFoldDB" id="A0AAD3CP45"/>
<dbReference type="Pfam" id="PF20710">
    <property type="entry name" value="DUF6824"/>
    <property type="match status" value="2"/>
</dbReference>
<feature type="compositionally biased region" description="Basic and acidic residues" evidence="1">
    <location>
        <begin position="359"/>
        <end position="378"/>
    </location>
</feature>
<proteinExistence type="predicted"/>
<feature type="compositionally biased region" description="Basic and acidic residues" evidence="1">
    <location>
        <begin position="297"/>
        <end position="342"/>
    </location>
</feature>
<feature type="domain" description="DUF6824" evidence="2">
    <location>
        <begin position="747"/>
        <end position="829"/>
    </location>
</feature>
<feature type="compositionally biased region" description="Polar residues" evidence="1">
    <location>
        <begin position="9"/>
        <end position="18"/>
    </location>
</feature>
<organism evidence="3 4">
    <name type="scientific">Chaetoceros tenuissimus</name>
    <dbReference type="NCBI Taxonomy" id="426638"/>
    <lineage>
        <taxon>Eukaryota</taxon>
        <taxon>Sar</taxon>
        <taxon>Stramenopiles</taxon>
        <taxon>Ochrophyta</taxon>
        <taxon>Bacillariophyta</taxon>
        <taxon>Coscinodiscophyceae</taxon>
        <taxon>Chaetocerotophycidae</taxon>
        <taxon>Chaetocerotales</taxon>
        <taxon>Chaetocerotaceae</taxon>
        <taxon>Chaetoceros</taxon>
    </lineage>
</organism>
<dbReference type="InterPro" id="IPR049227">
    <property type="entry name" value="DUF6824"/>
</dbReference>
<feature type="domain" description="DUF6824" evidence="2">
    <location>
        <begin position="214"/>
        <end position="299"/>
    </location>
</feature>
<feature type="compositionally biased region" description="Basic and acidic residues" evidence="1">
    <location>
        <begin position="27"/>
        <end position="36"/>
    </location>
</feature>
<dbReference type="EMBL" id="BLLK01000038">
    <property type="protein sequence ID" value="GFH49556.1"/>
    <property type="molecule type" value="Genomic_DNA"/>
</dbReference>
<evidence type="ECO:0000313" key="3">
    <source>
        <dbReference type="EMBL" id="GFH49556.1"/>
    </source>
</evidence>
<feature type="region of interest" description="Disordered" evidence="1">
    <location>
        <begin position="1"/>
        <end position="66"/>
    </location>
</feature>
<comment type="caution">
    <text evidence="3">The sequence shown here is derived from an EMBL/GenBank/DDBJ whole genome shotgun (WGS) entry which is preliminary data.</text>
</comment>
<reference evidence="3 4" key="1">
    <citation type="journal article" date="2021" name="Sci. Rep.">
        <title>The genome of the diatom Chaetoceros tenuissimus carries an ancient integrated fragment of an extant virus.</title>
        <authorList>
            <person name="Hongo Y."/>
            <person name="Kimura K."/>
            <person name="Takaki Y."/>
            <person name="Yoshida Y."/>
            <person name="Baba S."/>
            <person name="Kobayashi G."/>
            <person name="Nagasaki K."/>
            <person name="Hano T."/>
            <person name="Tomaru Y."/>
        </authorList>
    </citation>
    <scope>NUCLEOTIDE SEQUENCE [LARGE SCALE GENOMIC DNA]</scope>
    <source>
        <strain evidence="3 4">NIES-3715</strain>
    </source>
</reference>
<dbReference type="Proteomes" id="UP001054902">
    <property type="component" value="Unassembled WGS sequence"/>
</dbReference>
<protein>
    <recommendedName>
        <fullName evidence="2">DUF6824 domain-containing protein</fullName>
    </recommendedName>
</protein>
<evidence type="ECO:0000313" key="4">
    <source>
        <dbReference type="Proteomes" id="UP001054902"/>
    </source>
</evidence>
<name>A0AAD3CP45_9STRA</name>
<accession>A0AAD3CP45</accession>